<dbReference type="EMBL" id="QXIY01000037">
    <property type="protein sequence ID" value="RIE16109.1"/>
    <property type="molecule type" value="Genomic_DNA"/>
</dbReference>
<organism evidence="1 2">
    <name type="scientific">Candidatus Cryosericum septentrionale</name>
    <dbReference type="NCBI Taxonomy" id="2290913"/>
    <lineage>
        <taxon>Bacteria</taxon>
        <taxon>Pseudomonadati</taxon>
        <taxon>Caldisericota/Cryosericota group</taxon>
        <taxon>Candidatus Cryosericota</taxon>
        <taxon>Candidatus Cryosericia</taxon>
        <taxon>Candidatus Cryosericales</taxon>
        <taxon>Candidatus Cryosericaceae</taxon>
        <taxon>Candidatus Cryosericum</taxon>
    </lineage>
</organism>
<sequence>MTFRASVERYLGAVSEQYRRKDATENSYCDGLKQLWEGLGPEVSNAHTKLTVLPSQTSRSFAIKRTALARRCTNPVGYWRYLR</sequence>
<evidence type="ECO:0000313" key="2">
    <source>
        <dbReference type="Proteomes" id="UP000266113"/>
    </source>
</evidence>
<dbReference type="Proteomes" id="UP000266113">
    <property type="component" value="Unassembled WGS sequence"/>
</dbReference>
<proteinExistence type="predicted"/>
<dbReference type="RefSeq" id="WP_119086372.1">
    <property type="nucleotide sequence ID" value="NZ_QXIY01000037.1"/>
</dbReference>
<keyword evidence="2" id="KW-1185">Reference proteome</keyword>
<gene>
    <name evidence="1" type="ORF">SMC1_08600</name>
</gene>
<protein>
    <submittedName>
        <fullName evidence="1">Uncharacterized protein</fullName>
    </submittedName>
</protein>
<accession>A0A398DQ49</accession>
<reference evidence="1 2" key="1">
    <citation type="submission" date="2018-09" db="EMBL/GenBank/DDBJ databases">
        <title>Discovery and Ecogenomic Context for Candidatus Cryosericales, a Global Caldiserica Order Active in Thawing Permafrost.</title>
        <authorList>
            <person name="Martinez M.A."/>
            <person name="Woodcroft B.J."/>
            <person name="Ignacio Espinoza J.C."/>
            <person name="Zayed A."/>
            <person name="Singleton C.M."/>
            <person name="Boyd J."/>
            <person name="Li Y.-F."/>
            <person name="Purvine S."/>
            <person name="Maughan H."/>
            <person name="Hodgkins S.B."/>
            <person name="Anderson D."/>
            <person name="Sederholm M."/>
            <person name="Temperton B."/>
            <person name="Saleska S.R."/>
            <person name="Tyson G.W."/>
            <person name="Rich V.I."/>
        </authorList>
    </citation>
    <scope>NUCLEOTIDE SEQUENCE [LARGE SCALE GENOMIC DNA]</scope>
    <source>
        <strain evidence="1 2">SMC1</strain>
    </source>
</reference>
<name>A0A398DQ49_9BACT</name>
<comment type="caution">
    <text evidence="1">The sequence shown here is derived from an EMBL/GenBank/DDBJ whole genome shotgun (WGS) entry which is preliminary data.</text>
</comment>
<dbReference type="AlphaFoldDB" id="A0A398DQ49"/>
<evidence type="ECO:0000313" key="1">
    <source>
        <dbReference type="EMBL" id="RIE16109.1"/>
    </source>
</evidence>